<dbReference type="Pfam" id="PF00373">
    <property type="entry name" value="FERM_M"/>
    <property type="match status" value="1"/>
</dbReference>
<dbReference type="InterPro" id="IPR019749">
    <property type="entry name" value="Band_41_domain"/>
</dbReference>
<dbReference type="Proteomes" id="UP000504611">
    <property type="component" value="Unplaced"/>
</dbReference>
<accession>A0A6I9PHP0</accession>
<dbReference type="GO" id="GO:0005547">
    <property type="term" value="F:phosphatidylinositol-3,4,5-trisphosphate binding"/>
    <property type="evidence" value="ECO:0007669"/>
    <property type="project" value="TreeGrafter"/>
</dbReference>
<dbReference type="AlphaFoldDB" id="A0A6I9PHP0"/>
<dbReference type="SUPFAM" id="SSF47031">
    <property type="entry name" value="Second domain of FERM"/>
    <property type="match status" value="1"/>
</dbReference>
<dbReference type="InterPro" id="IPR000299">
    <property type="entry name" value="FERM_domain"/>
</dbReference>
<evidence type="ECO:0000313" key="3">
    <source>
        <dbReference type="Proteomes" id="UP000504611"/>
    </source>
</evidence>
<feature type="non-terminal residue" evidence="4">
    <location>
        <position position="228"/>
    </location>
</feature>
<dbReference type="InterPro" id="IPR051724">
    <property type="entry name" value="Actin_motor_Myosin"/>
</dbReference>
<sequence>MGKLRLSASPDESNTGWKFYFKLYCFLDTENVPKDSVEFAFMFEQAHEAVIRGRYPGPEETLQFLAALRLQYLQGDHNPQVKIPEMSLVFPMSRLRARVQNSAKTFAPSSVSSSGGGGGSLSERSGTSEKKRSSFLEGTLRRSFRSGSLSRQKLEEENSLEAWMREEAAAVKTCVIDKWRKLQGMNQEQAMVKYMAVAKEWQGYGSTLFNVECRDGSFPSELFYSYGS</sequence>
<dbReference type="InterPro" id="IPR014352">
    <property type="entry name" value="FERM/acyl-CoA-bd_prot_sf"/>
</dbReference>
<proteinExistence type="predicted"/>
<dbReference type="PROSITE" id="PS50057">
    <property type="entry name" value="FERM_3"/>
    <property type="match status" value="1"/>
</dbReference>
<dbReference type="KEGG" id="ncc:104961192"/>
<feature type="region of interest" description="Disordered" evidence="1">
    <location>
        <begin position="106"/>
        <end position="135"/>
    </location>
</feature>
<protein>
    <submittedName>
        <fullName evidence="4">Unconventional myosin-X-like</fullName>
    </submittedName>
</protein>
<dbReference type="GO" id="GO:0051489">
    <property type="term" value="P:regulation of filopodium assembly"/>
    <property type="evidence" value="ECO:0007669"/>
    <property type="project" value="TreeGrafter"/>
</dbReference>
<name>A0A6I9PHP0_9TELE</name>
<evidence type="ECO:0000313" key="4">
    <source>
        <dbReference type="RefSeq" id="XP_010787732.1"/>
    </source>
</evidence>
<organism evidence="3 4">
    <name type="scientific">Notothenia coriiceps</name>
    <name type="common">black rockcod</name>
    <dbReference type="NCBI Taxonomy" id="8208"/>
    <lineage>
        <taxon>Eukaryota</taxon>
        <taxon>Metazoa</taxon>
        <taxon>Chordata</taxon>
        <taxon>Craniata</taxon>
        <taxon>Vertebrata</taxon>
        <taxon>Euteleostomi</taxon>
        <taxon>Actinopterygii</taxon>
        <taxon>Neopterygii</taxon>
        <taxon>Teleostei</taxon>
        <taxon>Neoteleostei</taxon>
        <taxon>Acanthomorphata</taxon>
        <taxon>Eupercaria</taxon>
        <taxon>Perciformes</taxon>
        <taxon>Notothenioidei</taxon>
        <taxon>Nototheniidae</taxon>
        <taxon>Notothenia</taxon>
    </lineage>
</organism>
<dbReference type="InterPro" id="IPR035963">
    <property type="entry name" value="FERM_2"/>
</dbReference>
<dbReference type="PANTHER" id="PTHR46049:SF2">
    <property type="entry name" value="UNCONVENTIONAL MYOSIN-X"/>
    <property type="match status" value="1"/>
</dbReference>
<evidence type="ECO:0000256" key="1">
    <source>
        <dbReference type="SAM" id="MobiDB-lite"/>
    </source>
</evidence>
<dbReference type="Gene3D" id="1.20.80.10">
    <property type="match status" value="1"/>
</dbReference>
<dbReference type="PANTHER" id="PTHR46049">
    <property type="entry name" value="AGAP003327-PA"/>
    <property type="match status" value="1"/>
</dbReference>
<evidence type="ECO:0000259" key="2">
    <source>
        <dbReference type="PROSITE" id="PS50057"/>
    </source>
</evidence>
<dbReference type="GO" id="GO:0030705">
    <property type="term" value="P:cytoskeleton-dependent intracellular transport"/>
    <property type="evidence" value="ECO:0007669"/>
    <property type="project" value="TreeGrafter"/>
</dbReference>
<dbReference type="OrthoDB" id="6108017at2759"/>
<dbReference type="RefSeq" id="XP_010787732.1">
    <property type="nucleotide sequence ID" value="XM_010789430.1"/>
</dbReference>
<keyword evidence="3" id="KW-1185">Reference proteome</keyword>
<gene>
    <name evidence="4" type="primary">LOC104961192</name>
</gene>
<dbReference type="GeneID" id="104961192"/>
<dbReference type="CDD" id="cd14473">
    <property type="entry name" value="FERM_B-lobe"/>
    <property type="match status" value="1"/>
</dbReference>
<dbReference type="GO" id="GO:0051015">
    <property type="term" value="F:actin filament binding"/>
    <property type="evidence" value="ECO:0007669"/>
    <property type="project" value="TreeGrafter"/>
</dbReference>
<dbReference type="GO" id="GO:0008360">
    <property type="term" value="P:regulation of cell shape"/>
    <property type="evidence" value="ECO:0007669"/>
    <property type="project" value="TreeGrafter"/>
</dbReference>
<feature type="domain" description="FERM" evidence="2">
    <location>
        <begin position="1"/>
        <end position="228"/>
    </location>
</feature>
<dbReference type="GO" id="GO:0030175">
    <property type="term" value="C:filopodium"/>
    <property type="evidence" value="ECO:0007669"/>
    <property type="project" value="TreeGrafter"/>
</dbReference>
<dbReference type="InterPro" id="IPR019748">
    <property type="entry name" value="FERM_central"/>
</dbReference>
<reference evidence="4" key="1">
    <citation type="submission" date="2025-08" db="UniProtKB">
        <authorList>
            <consortium name="RefSeq"/>
        </authorList>
    </citation>
    <scope>IDENTIFICATION</scope>
    <source>
        <tissue evidence="4">Muscle</tissue>
    </source>
</reference>
<dbReference type="SMART" id="SM00295">
    <property type="entry name" value="B41"/>
    <property type="match status" value="1"/>
</dbReference>
<dbReference type="GO" id="GO:0060002">
    <property type="term" value="F:plus-end directed microfilament motor activity"/>
    <property type="evidence" value="ECO:0007669"/>
    <property type="project" value="TreeGrafter"/>
</dbReference>